<evidence type="ECO:0000256" key="2">
    <source>
        <dbReference type="ARBA" id="ARBA00013081"/>
    </source>
</evidence>
<dbReference type="GO" id="GO:0043409">
    <property type="term" value="P:negative regulation of MAPK cascade"/>
    <property type="evidence" value="ECO:0007669"/>
    <property type="project" value="TreeGrafter"/>
</dbReference>
<organism evidence="10">
    <name type="scientific">Timema genevievae</name>
    <name type="common">Walking stick</name>
    <dbReference type="NCBI Taxonomy" id="629358"/>
    <lineage>
        <taxon>Eukaryota</taxon>
        <taxon>Metazoa</taxon>
        <taxon>Ecdysozoa</taxon>
        <taxon>Arthropoda</taxon>
        <taxon>Hexapoda</taxon>
        <taxon>Insecta</taxon>
        <taxon>Pterygota</taxon>
        <taxon>Neoptera</taxon>
        <taxon>Polyneoptera</taxon>
        <taxon>Phasmatodea</taxon>
        <taxon>Timematodea</taxon>
        <taxon>Timematoidea</taxon>
        <taxon>Timematidae</taxon>
        <taxon>Timema</taxon>
    </lineage>
</organism>
<dbReference type="AlphaFoldDB" id="A0A7R9JYR5"/>
<evidence type="ECO:0000259" key="8">
    <source>
        <dbReference type="PROSITE" id="PS50054"/>
    </source>
</evidence>
<dbReference type="PANTHER" id="PTHR45682:SF5">
    <property type="entry name" value="DUAL SPECIFICITY PROTEIN PHOSPHATASE"/>
    <property type="match status" value="1"/>
</dbReference>
<comment type="catalytic activity">
    <reaction evidence="6">
        <text>O-phospho-L-threonyl-[protein] + H2O = L-threonyl-[protein] + phosphate</text>
        <dbReference type="Rhea" id="RHEA:47004"/>
        <dbReference type="Rhea" id="RHEA-COMP:11060"/>
        <dbReference type="Rhea" id="RHEA-COMP:11605"/>
        <dbReference type="ChEBI" id="CHEBI:15377"/>
        <dbReference type="ChEBI" id="CHEBI:30013"/>
        <dbReference type="ChEBI" id="CHEBI:43474"/>
        <dbReference type="ChEBI" id="CHEBI:61977"/>
        <dbReference type="EC" id="3.1.3.16"/>
    </reaction>
</comment>
<dbReference type="PROSITE" id="PS00383">
    <property type="entry name" value="TYR_PHOSPHATASE_1"/>
    <property type="match status" value="1"/>
</dbReference>
<dbReference type="CDD" id="cd14515">
    <property type="entry name" value="DUSP3-like"/>
    <property type="match status" value="1"/>
</dbReference>
<dbReference type="EC" id="3.1.3.16" evidence="2"/>
<dbReference type="InterPro" id="IPR029021">
    <property type="entry name" value="Prot-tyrosine_phosphatase-like"/>
</dbReference>
<dbReference type="PRINTS" id="PR01908">
    <property type="entry name" value="ADSPHPHTASE"/>
</dbReference>
<dbReference type="GO" id="GO:0004722">
    <property type="term" value="F:protein serine/threonine phosphatase activity"/>
    <property type="evidence" value="ECO:0007669"/>
    <property type="project" value="UniProtKB-EC"/>
</dbReference>
<evidence type="ECO:0000256" key="1">
    <source>
        <dbReference type="ARBA" id="ARBA00008601"/>
    </source>
</evidence>
<evidence type="ECO:0000313" key="10">
    <source>
        <dbReference type="EMBL" id="CAD7592917.1"/>
    </source>
</evidence>
<dbReference type="GO" id="GO:0008138">
    <property type="term" value="F:protein tyrosine/serine/threonine phosphatase activity"/>
    <property type="evidence" value="ECO:0007669"/>
    <property type="project" value="InterPro"/>
</dbReference>
<feature type="active site" description="Phosphocysteine intermediate" evidence="7">
    <location>
        <position position="242"/>
    </location>
</feature>
<dbReference type="PROSITE" id="PS50056">
    <property type="entry name" value="TYR_PHOSPHATASE_2"/>
    <property type="match status" value="1"/>
</dbReference>
<name>A0A7R9JYR5_TIMGE</name>
<dbReference type="GO" id="GO:0005737">
    <property type="term" value="C:cytoplasm"/>
    <property type="evidence" value="ECO:0007669"/>
    <property type="project" value="TreeGrafter"/>
</dbReference>
<feature type="domain" description="Tyrosine specific protein phosphatases" evidence="9">
    <location>
        <begin position="219"/>
        <end position="276"/>
    </location>
</feature>
<dbReference type="InterPro" id="IPR000340">
    <property type="entry name" value="Dual-sp_phosphatase_cat-dom"/>
</dbReference>
<dbReference type="SMART" id="SM00195">
    <property type="entry name" value="DSPc"/>
    <property type="match status" value="1"/>
</dbReference>
<comment type="catalytic activity">
    <reaction evidence="5">
        <text>O-phospho-L-seryl-[protein] + H2O = L-seryl-[protein] + phosphate</text>
        <dbReference type="Rhea" id="RHEA:20629"/>
        <dbReference type="Rhea" id="RHEA-COMP:9863"/>
        <dbReference type="Rhea" id="RHEA-COMP:11604"/>
        <dbReference type="ChEBI" id="CHEBI:15377"/>
        <dbReference type="ChEBI" id="CHEBI:29999"/>
        <dbReference type="ChEBI" id="CHEBI:43474"/>
        <dbReference type="ChEBI" id="CHEBI:83421"/>
        <dbReference type="EC" id="3.1.3.16"/>
    </reaction>
</comment>
<evidence type="ECO:0000256" key="4">
    <source>
        <dbReference type="ARBA" id="ARBA00022912"/>
    </source>
</evidence>
<accession>A0A7R9JYR5</accession>
<dbReference type="Pfam" id="PF00782">
    <property type="entry name" value="DSPc"/>
    <property type="match status" value="1"/>
</dbReference>
<evidence type="ECO:0000256" key="5">
    <source>
        <dbReference type="ARBA" id="ARBA00047761"/>
    </source>
</evidence>
<comment type="similarity">
    <text evidence="1">Belongs to the protein-tyrosine phosphatase family. Non-receptor class dual specificity subfamily.</text>
</comment>
<dbReference type="PROSITE" id="PS50054">
    <property type="entry name" value="TYR_PHOSPHATASE_DUAL"/>
    <property type="match status" value="1"/>
</dbReference>
<keyword evidence="3" id="KW-0378">Hydrolase</keyword>
<protein>
    <recommendedName>
        <fullName evidence="2">protein-serine/threonine phosphatase</fullName>
        <ecNumber evidence="2">3.1.3.16</ecNumber>
    </recommendedName>
</protein>
<dbReference type="InterPro" id="IPR020405">
    <property type="entry name" value="Atypical_DUSP_subfamA"/>
</dbReference>
<proteinExistence type="inferred from homology"/>
<dbReference type="InterPro" id="IPR016130">
    <property type="entry name" value="Tyr_Pase_AS"/>
</dbReference>
<keyword evidence="4" id="KW-0904">Protein phosphatase</keyword>
<dbReference type="EMBL" id="OE840846">
    <property type="protein sequence ID" value="CAD7592917.1"/>
    <property type="molecule type" value="Genomic_DNA"/>
</dbReference>
<dbReference type="InterPro" id="IPR020422">
    <property type="entry name" value="TYR_PHOSPHATASE_DUAL_dom"/>
</dbReference>
<dbReference type="SUPFAM" id="SSF52799">
    <property type="entry name" value="(Phosphotyrosine protein) phosphatases II"/>
    <property type="match status" value="1"/>
</dbReference>
<gene>
    <name evidence="10" type="ORF">TGEB3V08_LOCUS5111</name>
</gene>
<dbReference type="InterPro" id="IPR000387">
    <property type="entry name" value="Tyr_Pase_dom"/>
</dbReference>
<dbReference type="GO" id="GO:0033549">
    <property type="term" value="F:MAP kinase phosphatase activity"/>
    <property type="evidence" value="ECO:0007669"/>
    <property type="project" value="TreeGrafter"/>
</dbReference>
<evidence type="ECO:0000256" key="6">
    <source>
        <dbReference type="ARBA" id="ARBA00048336"/>
    </source>
</evidence>
<sequence length="305" mass="34044">MRRSRFESRSGELGHSAGFLSNADDTTVRELIQVLRQTKTQFRPLPGFENTTVDVQDRLNAGVDCDEVIGEEGCESITRCCKVGRGKPVSLLLDAARWKEKTCEYITRCCKQQLCKIPLKLIPVDGGRLAGYSTGVRSGLPRVRWLRLKVGKAIVFSDSDYGAAQNKQYLKRLGVTHVLNTAEGNRFGMVNTNEGYYRDSGIKYMGVHLLDLPMTNIGAHFNETADFIEEAVKSGGNVMVHCLMGMSRSSTCVLAYLMIKEGLSAAESLKKVRTSRDIRPNDGFMRQLADLDNKLRRDRARALKL</sequence>
<evidence type="ECO:0000256" key="3">
    <source>
        <dbReference type="ARBA" id="ARBA00022801"/>
    </source>
</evidence>
<dbReference type="PANTHER" id="PTHR45682">
    <property type="entry name" value="AGAP008228-PA"/>
    <property type="match status" value="1"/>
</dbReference>
<dbReference type="Gene3D" id="3.90.190.10">
    <property type="entry name" value="Protein tyrosine phosphatase superfamily"/>
    <property type="match status" value="1"/>
</dbReference>
<reference evidence="10" key="1">
    <citation type="submission" date="2020-11" db="EMBL/GenBank/DDBJ databases">
        <authorList>
            <person name="Tran Van P."/>
        </authorList>
    </citation>
    <scope>NUCLEOTIDE SEQUENCE</scope>
</reference>
<evidence type="ECO:0000256" key="7">
    <source>
        <dbReference type="PIRSR" id="PIRSR620405-1"/>
    </source>
</evidence>
<feature type="domain" description="Tyrosine-protein phosphatase" evidence="8">
    <location>
        <begin position="144"/>
        <end position="297"/>
    </location>
</feature>
<evidence type="ECO:0000259" key="9">
    <source>
        <dbReference type="PROSITE" id="PS50056"/>
    </source>
</evidence>